<protein>
    <submittedName>
        <fullName evidence="2">NrdH-redoxin</fullName>
    </submittedName>
</protein>
<dbReference type="InterPro" id="IPR002109">
    <property type="entry name" value="Glutaredoxin"/>
</dbReference>
<evidence type="ECO:0000313" key="2">
    <source>
        <dbReference type="EMBL" id="OGZ19524.1"/>
    </source>
</evidence>
<gene>
    <name evidence="2" type="ORF">A2494_02215</name>
</gene>
<dbReference type="InterPro" id="IPR051548">
    <property type="entry name" value="Grx-like_ET"/>
</dbReference>
<dbReference type="Pfam" id="PF00462">
    <property type="entry name" value="Glutaredoxin"/>
    <property type="match status" value="1"/>
</dbReference>
<feature type="domain" description="Glutaredoxin" evidence="1">
    <location>
        <begin position="7"/>
        <end position="64"/>
    </location>
</feature>
<dbReference type="Gene3D" id="3.40.30.10">
    <property type="entry name" value="Glutaredoxin"/>
    <property type="match status" value="1"/>
</dbReference>
<dbReference type="AlphaFoldDB" id="A0A1G2E0Y2"/>
<dbReference type="NCBIfam" id="TIGR02196">
    <property type="entry name" value="GlrX_YruB"/>
    <property type="match status" value="1"/>
</dbReference>
<dbReference type="InterPro" id="IPR011911">
    <property type="entry name" value="GlrX_YruB"/>
</dbReference>
<dbReference type="InterPro" id="IPR036249">
    <property type="entry name" value="Thioredoxin-like_sf"/>
</dbReference>
<dbReference type="EMBL" id="MHLU01000049">
    <property type="protein sequence ID" value="OGZ19524.1"/>
    <property type="molecule type" value="Genomic_DNA"/>
</dbReference>
<accession>A0A1G2E0Y2</accession>
<organism evidence="2 3">
    <name type="scientific">Candidatus Lloydbacteria bacterium RIFOXYC12_FULL_46_25</name>
    <dbReference type="NCBI Taxonomy" id="1798670"/>
    <lineage>
        <taxon>Bacteria</taxon>
        <taxon>Candidatus Lloydiibacteriota</taxon>
    </lineage>
</organism>
<evidence type="ECO:0000259" key="1">
    <source>
        <dbReference type="Pfam" id="PF00462"/>
    </source>
</evidence>
<dbReference type="GO" id="GO:0009055">
    <property type="term" value="F:electron transfer activity"/>
    <property type="evidence" value="ECO:0007669"/>
    <property type="project" value="TreeGrafter"/>
</dbReference>
<dbReference type="Proteomes" id="UP000178106">
    <property type="component" value="Unassembled WGS sequence"/>
</dbReference>
<dbReference type="SUPFAM" id="SSF52833">
    <property type="entry name" value="Thioredoxin-like"/>
    <property type="match status" value="1"/>
</dbReference>
<name>A0A1G2E0Y2_9BACT</name>
<reference evidence="2 3" key="1">
    <citation type="journal article" date="2016" name="Nat. Commun.">
        <title>Thousands of microbial genomes shed light on interconnected biogeochemical processes in an aquifer system.</title>
        <authorList>
            <person name="Anantharaman K."/>
            <person name="Brown C.T."/>
            <person name="Hug L.A."/>
            <person name="Sharon I."/>
            <person name="Castelle C.J."/>
            <person name="Probst A.J."/>
            <person name="Thomas B.C."/>
            <person name="Singh A."/>
            <person name="Wilkins M.J."/>
            <person name="Karaoz U."/>
            <person name="Brodie E.L."/>
            <person name="Williams K.H."/>
            <person name="Hubbard S.S."/>
            <person name="Banfield J.F."/>
        </authorList>
    </citation>
    <scope>NUCLEOTIDE SEQUENCE [LARGE SCALE GENOMIC DNA]</scope>
</reference>
<sequence>MSKENNVIVYSTPTCPYCVMAKDYFTKHGITYRDVDVSQDRAAAMEMIEKSGQMGVPVIDINGEILVGFQPQVFEQLLNK</sequence>
<proteinExistence type="predicted"/>
<comment type="caution">
    <text evidence="2">The sequence shown here is derived from an EMBL/GenBank/DDBJ whole genome shotgun (WGS) entry which is preliminary data.</text>
</comment>
<dbReference type="PROSITE" id="PS51354">
    <property type="entry name" value="GLUTAREDOXIN_2"/>
    <property type="match status" value="1"/>
</dbReference>
<dbReference type="GO" id="GO:0045454">
    <property type="term" value="P:cell redox homeostasis"/>
    <property type="evidence" value="ECO:0007669"/>
    <property type="project" value="TreeGrafter"/>
</dbReference>
<dbReference type="PANTHER" id="PTHR34386">
    <property type="entry name" value="GLUTAREDOXIN"/>
    <property type="match status" value="1"/>
</dbReference>
<dbReference type="CDD" id="cd02976">
    <property type="entry name" value="NrdH"/>
    <property type="match status" value="1"/>
</dbReference>
<dbReference type="PANTHER" id="PTHR34386:SF1">
    <property type="entry name" value="GLUTAREDOXIN-LIKE PROTEIN NRDH"/>
    <property type="match status" value="1"/>
</dbReference>
<evidence type="ECO:0000313" key="3">
    <source>
        <dbReference type="Proteomes" id="UP000178106"/>
    </source>
</evidence>